<gene>
    <name evidence="1" type="ORF">ACH5RR_033332</name>
</gene>
<keyword evidence="2" id="KW-1185">Reference proteome</keyword>
<comment type="caution">
    <text evidence="1">The sequence shown here is derived from an EMBL/GenBank/DDBJ whole genome shotgun (WGS) entry which is preliminary data.</text>
</comment>
<dbReference type="Proteomes" id="UP001630127">
    <property type="component" value="Unassembled WGS sequence"/>
</dbReference>
<protein>
    <submittedName>
        <fullName evidence="1">Uncharacterized protein</fullName>
    </submittedName>
</protein>
<evidence type="ECO:0000313" key="2">
    <source>
        <dbReference type="Proteomes" id="UP001630127"/>
    </source>
</evidence>
<dbReference type="EMBL" id="JBJUIK010000013">
    <property type="protein sequence ID" value="KAL3507950.1"/>
    <property type="molecule type" value="Genomic_DNA"/>
</dbReference>
<accession>A0ABD2YKP4</accession>
<dbReference type="AlphaFoldDB" id="A0ABD2YKP4"/>
<sequence length="101" mass="11620">MMWDHFDIHTIRLNFLKNNAYSLGDNKIGMEGLKLVLLFMDFPLLLNHFSKVLTVDMCVWFCNSSGCGLHMVVDKIGKCCILSFEIIVDVVSISILLQEWH</sequence>
<evidence type="ECO:0000313" key="1">
    <source>
        <dbReference type="EMBL" id="KAL3507950.1"/>
    </source>
</evidence>
<organism evidence="1 2">
    <name type="scientific">Cinchona calisaya</name>
    <dbReference type="NCBI Taxonomy" id="153742"/>
    <lineage>
        <taxon>Eukaryota</taxon>
        <taxon>Viridiplantae</taxon>
        <taxon>Streptophyta</taxon>
        <taxon>Embryophyta</taxon>
        <taxon>Tracheophyta</taxon>
        <taxon>Spermatophyta</taxon>
        <taxon>Magnoliopsida</taxon>
        <taxon>eudicotyledons</taxon>
        <taxon>Gunneridae</taxon>
        <taxon>Pentapetalae</taxon>
        <taxon>asterids</taxon>
        <taxon>lamiids</taxon>
        <taxon>Gentianales</taxon>
        <taxon>Rubiaceae</taxon>
        <taxon>Cinchonoideae</taxon>
        <taxon>Cinchoneae</taxon>
        <taxon>Cinchona</taxon>
    </lineage>
</organism>
<proteinExistence type="predicted"/>
<reference evidence="1 2" key="1">
    <citation type="submission" date="2024-11" db="EMBL/GenBank/DDBJ databases">
        <title>A near-complete genome assembly of Cinchona calisaya.</title>
        <authorList>
            <person name="Lian D.C."/>
            <person name="Zhao X.W."/>
            <person name="Wei L."/>
        </authorList>
    </citation>
    <scope>NUCLEOTIDE SEQUENCE [LARGE SCALE GENOMIC DNA]</scope>
    <source>
        <tissue evidence="1">Nenye</tissue>
    </source>
</reference>
<name>A0ABD2YKP4_9GENT</name>